<dbReference type="EMBL" id="QTUJ01000002">
    <property type="protein sequence ID" value="REF69619.1"/>
    <property type="molecule type" value="Genomic_DNA"/>
</dbReference>
<dbReference type="RefSeq" id="WP_072462805.1">
    <property type="nucleotide sequence ID" value="NZ_CP038197.1"/>
</dbReference>
<keyword evidence="1" id="KW-0812">Transmembrane</keyword>
<dbReference type="Proteomes" id="UP000256941">
    <property type="component" value="Unassembled WGS sequence"/>
</dbReference>
<organism evidence="2 3">
    <name type="scientific">Paracoccus versutus</name>
    <name type="common">Thiobacillus versutus</name>
    <dbReference type="NCBI Taxonomy" id="34007"/>
    <lineage>
        <taxon>Bacteria</taxon>
        <taxon>Pseudomonadati</taxon>
        <taxon>Pseudomonadota</taxon>
        <taxon>Alphaproteobacteria</taxon>
        <taxon>Rhodobacterales</taxon>
        <taxon>Paracoccaceae</taxon>
        <taxon>Paracoccus</taxon>
    </lineage>
</organism>
<feature type="transmembrane region" description="Helical" evidence="1">
    <location>
        <begin position="12"/>
        <end position="37"/>
    </location>
</feature>
<protein>
    <submittedName>
        <fullName evidence="2">Uncharacterized protein</fullName>
    </submittedName>
</protein>
<keyword evidence="1" id="KW-1133">Transmembrane helix</keyword>
<comment type="caution">
    <text evidence="2">The sequence shown here is derived from an EMBL/GenBank/DDBJ whole genome shotgun (WGS) entry which is preliminary data.</text>
</comment>
<evidence type="ECO:0000256" key="1">
    <source>
        <dbReference type="SAM" id="Phobius"/>
    </source>
</evidence>
<proteinExistence type="predicted"/>
<keyword evidence="1" id="KW-0472">Membrane</keyword>
<evidence type="ECO:0000313" key="3">
    <source>
        <dbReference type="Proteomes" id="UP000256941"/>
    </source>
</evidence>
<gene>
    <name evidence="2" type="ORF">BDD41_2329</name>
</gene>
<reference evidence="2 3" key="1">
    <citation type="submission" date="2018-08" db="EMBL/GenBank/DDBJ databases">
        <title>Genomic Encyclopedia of Archaeal and Bacterial Type Strains, Phase II (KMG-II): from individual species to whole genera.</title>
        <authorList>
            <person name="Goeker M."/>
        </authorList>
    </citation>
    <scope>NUCLEOTIDE SEQUENCE [LARGE SCALE GENOMIC DNA]</scope>
    <source>
        <strain evidence="2 3">DSM 17099</strain>
    </source>
</reference>
<name>A0A3D9XRS8_PARVE</name>
<dbReference type="AlphaFoldDB" id="A0A3D9XRS8"/>
<evidence type="ECO:0000313" key="2">
    <source>
        <dbReference type="EMBL" id="REF69619.1"/>
    </source>
</evidence>
<sequence length="75" mass="8002">MRTPDRDFCSGTAIALALSMLAGVAITLGAALLVWLIGHIDWQAAQDFAAPTAAQARDAGWVAISENPNHQEVWK</sequence>
<accession>A0A3D9XRS8</accession>